<organism evidence="2 3">
    <name type="scientific">Albidovulum sediminis</name>
    <dbReference type="NCBI Taxonomy" id="3066345"/>
    <lineage>
        <taxon>Bacteria</taxon>
        <taxon>Pseudomonadati</taxon>
        <taxon>Pseudomonadota</taxon>
        <taxon>Alphaproteobacteria</taxon>
        <taxon>Rhodobacterales</taxon>
        <taxon>Paracoccaceae</taxon>
        <taxon>Albidovulum</taxon>
    </lineage>
</organism>
<proteinExistence type="predicted"/>
<dbReference type="InterPro" id="IPR019019">
    <property type="entry name" value="H-type_lectin_domain"/>
</dbReference>
<keyword evidence="3" id="KW-1185">Reference proteome</keyword>
<dbReference type="RefSeq" id="WP_261496290.1">
    <property type="nucleotide sequence ID" value="NZ_JAOCQF010000002.1"/>
</dbReference>
<feature type="domain" description="H-type lectin" evidence="1">
    <location>
        <begin position="39"/>
        <end position="103"/>
    </location>
</feature>
<evidence type="ECO:0000313" key="3">
    <source>
        <dbReference type="Proteomes" id="UP001205601"/>
    </source>
</evidence>
<evidence type="ECO:0000313" key="2">
    <source>
        <dbReference type="EMBL" id="MCT8330423.1"/>
    </source>
</evidence>
<dbReference type="InterPro" id="IPR052487">
    <property type="entry name" value="Galactose-binding_lectin"/>
</dbReference>
<dbReference type="EMBL" id="JAOCQF010000002">
    <property type="protein sequence ID" value="MCT8330423.1"/>
    <property type="molecule type" value="Genomic_DNA"/>
</dbReference>
<sequence length="116" mass="13029">MRRIDSGVLGLEQGAITLFSDFEDGGPMWSAQGPREARRSVAFSGPFRSTPVVHVTLSMWDVHHATNMRAEIVAENVTPEGFDVVFRTWGDTRIARMRADWLALGEVVHDDDWDVD</sequence>
<evidence type="ECO:0000259" key="1">
    <source>
        <dbReference type="Pfam" id="PF09458"/>
    </source>
</evidence>
<reference evidence="3" key="1">
    <citation type="submission" date="2023-07" db="EMBL/GenBank/DDBJ databases">
        <title>Defluviimonas sediminis sp. nov., isolated from mangrove sediment.</title>
        <authorList>
            <person name="Liu L."/>
            <person name="Li J."/>
            <person name="Huang Y."/>
            <person name="Pan J."/>
            <person name="Li M."/>
        </authorList>
    </citation>
    <scope>NUCLEOTIDE SEQUENCE [LARGE SCALE GENOMIC DNA]</scope>
    <source>
        <strain evidence="3">FT324</strain>
    </source>
</reference>
<protein>
    <submittedName>
        <fullName evidence="2">H-type lectin domain-containing protein</fullName>
    </submittedName>
</protein>
<accession>A0ABT2NNB4</accession>
<dbReference type="Proteomes" id="UP001205601">
    <property type="component" value="Unassembled WGS sequence"/>
</dbReference>
<dbReference type="PANTHER" id="PTHR46938">
    <property type="entry name" value="DISCOIDIN-1 SUBUNIT A-RELATED-RELATED"/>
    <property type="match status" value="1"/>
</dbReference>
<dbReference type="Gene3D" id="2.60.40.2080">
    <property type="match status" value="1"/>
</dbReference>
<dbReference type="Pfam" id="PF09458">
    <property type="entry name" value="H_lectin"/>
    <property type="match status" value="1"/>
</dbReference>
<dbReference type="SUPFAM" id="SSF141086">
    <property type="entry name" value="Agglutinin HPA-like"/>
    <property type="match status" value="1"/>
</dbReference>
<name>A0ABT2NNB4_9RHOB</name>
<gene>
    <name evidence="2" type="ORF">N5I32_12920</name>
</gene>
<dbReference type="InterPro" id="IPR037221">
    <property type="entry name" value="H-type_lectin_dom_sf"/>
</dbReference>
<comment type="caution">
    <text evidence="2">The sequence shown here is derived from an EMBL/GenBank/DDBJ whole genome shotgun (WGS) entry which is preliminary data.</text>
</comment>